<evidence type="ECO:0000313" key="1">
    <source>
        <dbReference type="EMBL" id="KAF0730310.1"/>
    </source>
</evidence>
<accession>A0A6G0WSA8</accession>
<reference evidence="1 2" key="1">
    <citation type="submission" date="2019-07" db="EMBL/GenBank/DDBJ databases">
        <title>Genomics analysis of Aphanomyces spp. identifies a new class of oomycete effector associated with host adaptation.</title>
        <authorList>
            <person name="Gaulin E."/>
        </authorList>
    </citation>
    <scope>NUCLEOTIDE SEQUENCE [LARGE SCALE GENOMIC DNA]</scope>
    <source>
        <strain evidence="1 2">ATCC 201684</strain>
    </source>
</reference>
<sequence length="143" mass="15912">MLSLGAVTKIWSFPSCHCRSCHCRRTTMMMGSNNDAERPPRIKIEGCLYVRLGKRRRRYCVLAGRTLSIFASKEEAVDKAPARKTCCVVGVKDMGELQRGTKETLVGPAARRGSRHQDGKGSMAPCHDVAQLLLRGRRARARP</sequence>
<evidence type="ECO:0008006" key="3">
    <source>
        <dbReference type="Google" id="ProtNLM"/>
    </source>
</evidence>
<evidence type="ECO:0000313" key="2">
    <source>
        <dbReference type="Proteomes" id="UP000481153"/>
    </source>
</evidence>
<keyword evidence="2" id="KW-1185">Reference proteome</keyword>
<dbReference type="VEuPathDB" id="FungiDB:AeMF1_018369"/>
<protein>
    <recommendedName>
        <fullName evidence="3">PH domain-containing protein</fullName>
    </recommendedName>
</protein>
<dbReference type="AlphaFoldDB" id="A0A6G0WSA8"/>
<comment type="caution">
    <text evidence="1">The sequence shown here is derived from an EMBL/GenBank/DDBJ whole genome shotgun (WGS) entry which is preliminary data.</text>
</comment>
<name>A0A6G0WSA8_9STRA</name>
<gene>
    <name evidence="1" type="ORF">Ae201684_012309</name>
</gene>
<organism evidence="1 2">
    <name type="scientific">Aphanomyces euteiches</name>
    <dbReference type="NCBI Taxonomy" id="100861"/>
    <lineage>
        <taxon>Eukaryota</taxon>
        <taxon>Sar</taxon>
        <taxon>Stramenopiles</taxon>
        <taxon>Oomycota</taxon>
        <taxon>Saprolegniomycetes</taxon>
        <taxon>Saprolegniales</taxon>
        <taxon>Verrucalvaceae</taxon>
        <taxon>Aphanomyces</taxon>
    </lineage>
</organism>
<proteinExistence type="predicted"/>
<dbReference type="EMBL" id="VJMJ01000155">
    <property type="protein sequence ID" value="KAF0730310.1"/>
    <property type="molecule type" value="Genomic_DNA"/>
</dbReference>
<dbReference type="Proteomes" id="UP000481153">
    <property type="component" value="Unassembled WGS sequence"/>
</dbReference>